<feature type="region of interest" description="Disordered" evidence="2">
    <location>
        <begin position="1"/>
        <end position="185"/>
    </location>
</feature>
<reference evidence="3 4" key="1">
    <citation type="submission" date="2023-11" db="EMBL/GenBank/DDBJ databases">
        <authorList>
            <person name="Okamura Y."/>
        </authorList>
    </citation>
    <scope>NUCLEOTIDE SEQUENCE [LARGE SCALE GENOMIC DNA]</scope>
</reference>
<feature type="compositionally biased region" description="Acidic residues" evidence="2">
    <location>
        <begin position="208"/>
        <end position="220"/>
    </location>
</feature>
<feature type="compositionally biased region" description="Acidic residues" evidence="2">
    <location>
        <begin position="21"/>
        <end position="43"/>
    </location>
</feature>
<feature type="compositionally biased region" description="Basic and acidic residues" evidence="2">
    <location>
        <begin position="326"/>
        <end position="338"/>
    </location>
</feature>
<comment type="caution">
    <text evidence="3">The sequence shown here is derived from an EMBL/GenBank/DDBJ whole genome shotgun (WGS) entry which is preliminary data.</text>
</comment>
<feature type="compositionally biased region" description="Acidic residues" evidence="2">
    <location>
        <begin position="66"/>
        <end position="77"/>
    </location>
</feature>
<sequence length="447" mass="50352">MSDVEEPAAKLSKMETASQNTEDELDEGQEEWLSEDILTDEDGNNLPDQRDDQANNSVDSAVYNGENEEGPNNDEINDNNASNDEITDIKTQNETDDIEQALGDMENSNQNDLPGVLGSFLTRKPKEIKYESDIDESAKQSEDDGHSTDELLRMLGEDDQKTKKELTKKPTKSTGDDDETTDDEVYKVKTNIKKIIVNKPVPKAEPEQISDEDCDMDEPTYEPTRVKRTFNVGQRRHYASKSTTQPSVIRPTITVTKKAMVFDKTKELKTISREVKSVRPDRPVAVKNEVKRIVSEMGNINRVKPTSEELFDRLVMEDVKKVLVSPEKRRHQDIMKPEEMDEEVPSDGESNNSEDDSLFDDFASSDSEDVEDWFTLDIREERAGDYIPLLGSSAHALLAEEKDKVASRLLTLKESLSALNSNARQQAEQLRKATATLAELDANLKTS</sequence>
<feature type="compositionally biased region" description="Acidic residues" evidence="2">
    <location>
        <begin position="339"/>
        <end position="359"/>
    </location>
</feature>
<keyword evidence="4" id="KW-1185">Reference proteome</keyword>
<feature type="compositionally biased region" description="Basic and acidic residues" evidence="2">
    <location>
        <begin position="124"/>
        <end position="168"/>
    </location>
</feature>
<evidence type="ECO:0000256" key="1">
    <source>
        <dbReference type="SAM" id="Coils"/>
    </source>
</evidence>
<evidence type="ECO:0000313" key="3">
    <source>
        <dbReference type="EMBL" id="CAK1555940.1"/>
    </source>
</evidence>
<accession>A0AAV1K5S1</accession>
<organism evidence="3 4">
    <name type="scientific">Leptosia nina</name>
    <dbReference type="NCBI Taxonomy" id="320188"/>
    <lineage>
        <taxon>Eukaryota</taxon>
        <taxon>Metazoa</taxon>
        <taxon>Ecdysozoa</taxon>
        <taxon>Arthropoda</taxon>
        <taxon>Hexapoda</taxon>
        <taxon>Insecta</taxon>
        <taxon>Pterygota</taxon>
        <taxon>Neoptera</taxon>
        <taxon>Endopterygota</taxon>
        <taxon>Lepidoptera</taxon>
        <taxon>Glossata</taxon>
        <taxon>Ditrysia</taxon>
        <taxon>Papilionoidea</taxon>
        <taxon>Pieridae</taxon>
        <taxon>Pierinae</taxon>
        <taxon>Leptosia</taxon>
    </lineage>
</organism>
<evidence type="ECO:0000313" key="4">
    <source>
        <dbReference type="Proteomes" id="UP001497472"/>
    </source>
</evidence>
<feature type="region of interest" description="Disordered" evidence="2">
    <location>
        <begin position="326"/>
        <end position="367"/>
    </location>
</feature>
<evidence type="ECO:0000256" key="2">
    <source>
        <dbReference type="SAM" id="MobiDB-lite"/>
    </source>
</evidence>
<dbReference type="AlphaFoldDB" id="A0AAV1K5S1"/>
<name>A0AAV1K5S1_9NEOP</name>
<feature type="coiled-coil region" evidence="1">
    <location>
        <begin position="413"/>
        <end position="443"/>
    </location>
</feature>
<dbReference type="Proteomes" id="UP001497472">
    <property type="component" value="Unassembled WGS sequence"/>
</dbReference>
<gene>
    <name evidence="3" type="ORF">LNINA_LOCUS14722</name>
</gene>
<feature type="region of interest" description="Disordered" evidence="2">
    <location>
        <begin position="202"/>
        <end position="223"/>
    </location>
</feature>
<proteinExistence type="predicted"/>
<keyword evidence="1" id="KW-0175">Coiled coil</keyword>
<protein>
    <submittedName>
        <fullName evidence="3">Uncharacterized protein</fullName>
    </submittedName>
</protein>
<dbReference type="EMBL" id="CAVLEF010000281">
    <property type="protein sequence ID" value="CAK1555940.1"/>
    <property type="molecule type" value="Genomic_DNA"/>
</dbReference>